<feature type="compositionally biased region" description="Basic and acidic residues" evidence="1">
    <location>
        <begin position="36"/>
        <end position="45"/>
    </location>
</feature>
<reference evidence="2 3" key="1">
    <citation type="journal article" date="2020" name="Fungal Divers.">
        <title>Resolving the Mortierellaceae phylogeny through synthesis of multi-gene phylogenetics and phylogenomics.</title>
        <authorList>
            <person name="Vandepol N."/>
            <person name="Liber J."/>
            <person name="Desiro A."/>
            <person name="Na H."/>
            <person name="Kennedy M."/>
            <person name="Barry K."/>
            <person name="Grigoriev I.V."/>
            <person name="Miller A.N."/>
            <person name="O'Donnell K."/>
            <person name="Stajich J.E."/>
            <person name="Bonito G."/>
        </authorList>
    </citation>
    <scope>NUCLEOTIDE SEQUENCE [LARGE SCALE GENOMIC DNA]</scope>
    <source>
        <strain evidence="2 3">AD045</strain>
    </source>
</reference>
<organism evidence="2 3">
    <name type="scientific">Linnemannia gamsii</name>
    <dbReference type="NCBI Taxonomy" id="64522"/>
    <lineage>
        <taxon>Eukaryota</taxon>
        <taxon>Fungi</taxon>
        <taxon>Fungi incertae sedis</taxon>
        <taxon>Mucoromycota</taxon>
        <taxon>Mortierellomycotina</taxon>
        <taxon>Mortierellomycetes</taxon>
        <taxon>Mortierellales</taxon>
        <taxon>Mortierellaceae</taxon>
        <taxon>Linnemannia</taxon>
    </lineage>
</organism>
<evidence type="ECO:0000313" key="2">
    <source>
        <dbReference type="EMBL" id="KAG0297996.1"/>
    </source>
</evidence>
<comment type="caution">
    <text evidence="2">The sequence shown here is derived from an EMBL/GenBank/DDBJ whole genome shotgun (WGS) entry which is preliminary data.</text>
</comment>
<keyword evidence="3" id="KW-1185">Reference proteome</keyword>
<accession>A0ABQ7KF29</accession>
<gene>
    <name evidence="2" type="ORF">BGZ96_003643</name>
</gene>
<evidence type="ECO:0000256" key="1">
    <source>
        <dbReference type="SAM" id="MobiDB-lite"/>
    </source>
</evidence>
<dbReference type="EMBL" id="JAAAIM010000018">
    <property type="protein sequence ID" value="KAG0297996.1"/>
    <property type="molecule type" value="Genomic_DNA"/>
</dbReference>
<proteinExistence type="predicted"/>
<sequence length="179" mass="20094">MPAPALVPHGQAALVDSNPDPEERPKSGGKSKKKQPQKDFRSTLKDLDVLGRHEIDAKKAVELLQLELTQQKDIAQIESSRAIKLAEINAEKEVRWAAELAQSERDKMASLQQSQIQELFRLVQHLAGLPRAKYPSSSLPDSVRRRAQSPLTPQVPAFFNVRPRQKKNFVPLIPQEIAK</sequence>
<dbReference type="Proteomes" id="UP001194696">
    <property type="component" value="Unassembled WGS sequence"/>
</dbReference>
<protein>
    <submittedName>
        <fullName evidence="2">Uncharacterized protein</fullName>
    </submittedName>
</protein>
<evidence type="ECO:0000313" key="3">
    <source>
        <dbReference type="Proteomes" id="UP001194696"/>
    </source>
</evidence>
<name>A0ABQ7KF29_9FUNG</name>
<feature type="region of interest" description="Disordered" evidence="1">
    <location>
        <begin position="1"/>
        <end position="45"/>
    </location>
</feature>